<comment type="similarity">
    <text evidence="1">Belongs to the CIA30 family.</text>
</comment>
<keyword evidence="3" id="KW-0808">Transferase</keyword>
<dbReference type="InterPro" id="IPR039131">
    <property type="entry name" value="NDUFAF1"/>
</dbReference>
<name>A0ABU1XXU2_9GAMM</name>
<dbReference type="Pfam" id="PF08547">
    <property type="entry name" value="CIA30"/>
    <property type="match status" value="1"/>
</dbReference>
<dbReference type="RefSeq" id="WP_310235966.1">
    <property type="nucleotide sequence ID" value="NZ_JAVDWO010000008.1"/>
</dbReference>
<keyword evidence="4" id="KW-1185">Reference proteome</keyword>
<organism evidence="3 4">
    <name type="scientific">Luteimonas terrae</name>
    <dbReference type="NCBI Taxonomy" id="1530191"/>
    <lineage>
        <taxon>Bacteria</taxon>
        <taxon>Pseudomonadati</taxon>
        <taxon>Pseudomonadota</taxon>
        <taxon>Gammaproteobacteria</taxon>
        <taxon>Lysobacterales</taxon>
        <taxon>Lysobacteraceae</taxon>
        <taxon>Luteimonas</taxon>
    </lineage>
</organism>
<dbReference type="InterPro" id="IPR013857">
    <property type="entry name" value="NADH-UbQ_OxRdtase-assoc_prot30"/>
</dbReference>
<dbReference type="InterPro" id="IPR008979">
    <property type="entry name" value="Galactose-bd-like_sf"/>
</dbReference>
<evidence type="ECO:0000313" key="4">
    <source>
        <dbReference type="Proteomes" id="UP001256588"/>
    </source>
</evidence>
<proteinExistence type="inferred from homology"/>
<gene>
    <name evidence="3" type="ORF">J2W68_002322</name>
</gene>
<dbReference type="PANTHER" id="PTHR13194:SF19">
    <property type="entry name" value="NAD(P)-BINDING ROSSMANN-FOLD SUPERFAMILY PROTEIN"/>
    <property type="match status" value="1"/>
</dbReference>
<keyword evidence="3" id="KW-0328">Glycosyltransferase</keyword>
<protein>
    <submittedName>
        <fullName evidence="3">Monofunctional biosynthetic peptidoglycan transglycosylase</fullName>
        <ecNumber evidence="3">2.4.1.-</ecNumber>
    </submittedName>
</protein>
<feature type="domain" description="NADH:ubiquinone oxidoreductase intermediate-associated protein 30" evidence="2">
    <location>
        <begin position="15"/>
        <end position="158"/>
    </location>
</feature>
<evidence type="ECO:0000259" key="2">
    <source>
        <dbReference type="Pfam" id="PF08547"/>
    </source>
</evidence>
<dbReference type="GO" id="GO:0016757">
    <property type="term" value="F:glycosyltransferase activity"/>
    <property type="evidence" value="ECO:0007669"/>
    <property type="project" value="UniProtKB-KW"/>
</dbReference>
<dbReference type="EMBL" id="JAVDWO010000008">
    <property type="protein sequence ID" value="MDR7193585.1"/>
    <property type="molecule type" value="Genomic_DNA"/>
</dbReference>
<accession>A0ABU1XXU2</accession>
<dbReference type="PANTHER" id="PTHR13194">
    <property type="entry name" value="COMPLEX I INTERMEDIATE-ASSOCIATED PROTEIN 30"/>
    <property type="match status" value="1"/>
</dbReference>
<evidence type="ECO:0000313" key="3">
    <source>
        <dbReference type="EMBL" id="MDR7193585.1"/>
    </source>
</evidence>
<evidence type="ECO:0000256" key="1">
    <source>
        <dbReference type="ARBA" id="ARBA00007884"/>
    </source>
</evidence>
<reference evidence="3 4" key="1">
    <citation type="submission" date="2023-07" db="EMBL/GenBank/DDBJ databases">
        <title>Sorghum-associated microbial communities from plants grown in Nebraska, USA.</title>
        <authorList>
            <person name="Schachtman D."/>
        </authorList>
    </citation>
    <scope>NUCLEOTIDE SEQUENCE [LARGE SCALE GENOMIC DNA]</scope>
    <source>
        <strain evidence="3 4">4099</strain>
    </source>
</reference>
<dbReference type="SUPFAM" id="SSF49785">
    <property type="entry name" value="Galactose-binding domain-like"/>
    <property type="match status" value="1"/>
</dbReference>
<sequence length="170" mass="18437">MSRPSGVFPVGLHDARWITLDDDVMGGHSCSRVDVRDGVLTFAGTTSLENNGGFASIRARGAFDFSAAAVMCLRVRGDGRAYQLRVATDARHRGSNVSWRGDFTTRAGEWTEVSVDFAQMQPTYRGTVLEGRTLDLSRVEEIGLLIGDGRAGDFALDVAWIRPLASARDA</sequence>
<dbReference type="EC" id="2.4.1.-" evidence="3"/>
<dbReference type="Proteomes" id="UP001256588">
    <property type="component" value="Unassembled WGS sequence"/>
</dbReference>
<comment type="caution">
    <text evidence="3">The sequence shown here is derived from an EMBL/GenBank/DDBJ whole genome shotgun (WGS) entry which is preliminary data.</text>
</comment>